<dbReference type="Gramene" id="mRNA:HanXRQr2_Chr13g0588341">
    <property type="protein sequence ID" value="CDS:HanXRQr2_Chr13g0588341.1"/>
    <property type="gene ID" value="HanXRQr2_Chr13g0588341"/>
</dbReference>
<protein>
    <submittedName>
        <fullName evidence="1">Uncharacterized protein</fullName>
    </submittedName>
</protein>
<evidence type="ECO:0000313" key="1">
    <source>
        <dbReference type="EMBL" id="KAF5773415.1"/>
    </source>
</evidence>
<name>A0A9K3EGQ6_HELAN</name>
<evidence type="ECO:0000313" key="2">
    <source>
        <dbReference type="Proteomes" id="UP000215914"/>
    </source>
</evidence>
<reference evidence="1" key="1">
    <citation type="journal article" date="2017" name="Nature">
        <title>The sunflower genome provides insights into oil metabolism, flowering and Asterid evolution.</title>
        <authorList>
            <person name="Badouin H."/>
            <person name="Gouzy J."/>
            <person name="Grassa C.J."/>
            <person name="Murat F."/>
            <person name="Staton S.E."/>
            <person name="Cottret L."/>
            <person name="Lelandais-Briere C."/>
            <person name="Owens G.L."/>
            <person name="Carrere S."/>
            <person name="Mayjonade B."/>
            <person name="Legrand L."/>
            <person name="Gill N."/>
            <person name="Kane N.C."/>
            <person name="Bowers J.E."/>
            <person name="Hubner S."/>
            <person name="Bellec A."/>
            <person name="Berard A."/>
            <person name="Berges H."/>
            <person name="Blanchet N."/>
            <person name="Boniface M.C."/>
            <person name="Brunel D."/>
            <person name="Catrice O."/>
            <person name="Chaidir N."/>
            <person name="Claudel C."/>
            <person name="Donnadieu C."/>
            <person name="Faraut T."/>
            <person name="Fievet G."/>
            <person name="Helmstetter N."/>
            <person name="King M."/>
            <person name="Knapp S.J."/>
            <person name="Lai Z."/>
            <person name="Le Paslier M.C."/>
            <person name="Lippi Y."/>
            <person name="Lorenzon L."/>
            <person name="Mandel J.R."/>
            <person name="Marage G."/>
            <person name="Marchand G."/>
            <person name="Marquand E."/>
            <person name="Bret-Mestries E."/>
            <person name="Morien E."/>
            <person name="Nambeesan S."/>
            <person name="Nguyen T."/>
            <person name="Pegot-Espagnet P."/>
            <person name="Pouilly N."/>
            <person name="Raftis F."/>
            <person name="Sallet E."/>
            <person name="Schiex T."/>
            <person name="Thomas J."/>
            <person name="Vandecasteele C."/>
            <person name="Vares D."/>
            <person name="Vear F."/>
            <person name="Vautrin S."/>
            <person name="Crespi M."/>
            <person name="Mangin B."/>
            <person name="Burke J.M."/>
            <person name="Salse J."/>
            <person name="Munos S."/>
            <person name="Vincourt P."/>
            <person name="Rieseberg L.H."/>
            <person name="Langlade N.B."/>
        </authorList>
    </citation>
    <scope>NUCLEOTIDE SEQUENCE</scope>
    <source>
        <tissue evidence="1">Leaves</tissue>
    </source>
</reference>
<gene>
    <name evidence="1" type="ORF">HanXRQr2_Chr13g0588341</name>
</gene>
<sequence>MRKRNSAAMIGRVRSKSKSCAFSNSSAREGRGVAARVVAMVVAMVRVLGGMEKENLGVRVVREGMGVGVDLGVGGEVIRVLEEAMIMLAIVDEECRVERTGCGGGGCVSVVD</sequence>
<dbReference type="EMBL" id="MNCJ02000328">
    <property type="protein sequence ID" value="KAF5773415.1"/>
    <property type="molecule type" value="Genomic_DNA"/>
</dbReference>
<accession>A0A9K3EGQ6</accession>
<proteinExistence type="predicted"/>
<dbReference type="AlphaFoldDB" id="A0A9K3EGQ6"/>
<reference evidence="1" key="2">
    <citation type="submission" date="2020-06" db="EMBL/GenBank/DDBJ databases">
        <title>Helianthus annuus Genome sequencing and assembly Release 2.</title>
        <authorList>
            <person name="Gouzy J."/>
            <person name="Langlade N."/>
            <person name="Munos S."/>
        </authorList>
    </citation>
    <scope>NUCLEOTIDE SEQUENCE</scope>
    <source>
        <tissue evidence="1">Leaves</tissue>
    </source>
</reference>
<organism evidence="1 2">
    <name type="scientific">Helianthus annuus</name>
    <name type="common">Common sunflower</name>
    <dbReference type="NCBI Taxonomy" id="4232"/>
    <lineage>
        <taxon>Eukaryota</taxon>
        <taxon>Viridiplantae</taxon>
        <taxon>Streptophyta</taxon>
        <taxon>Embryophyta</taxon>
        <taxon>Tracheophyta</taxon>
        <taxon>Spermatophyta</taxon>
        <taxon>Magnoliopsida</taxon>
        <taxon>eudicotyledons</taxon>
        <taxon>Gunneridae</taxon>
        <taxon>Pentapetalae</taxon>
        <taxon>asterids</taxon>
        <taxon>campanulids</taxon>
        <taxon>Asterales</taxon>
        <taxon>Asteraceae</taxon>
        <taxon>Asteroideae</taxon>
        <taxon>Heliantheae alliance</taxon>
        <taxon>Heliantheae</taxon>
        <taxon>Helianthus</taxon>
    </lineage>
</organism>
<keyword evidence="2" id="KW-1185">Reference proteome</keyword>
<dbReference type="Proteomes" id="UP000215914">
    <property type="component" value="Unassembled WGS sequence"/>
</dbReference>
<comment type="caution">
    <text evidence="1">The sequence shown here is derived from an EMBL/GenBank/DDBJ whole genome shotgun (WGS) entry which is preliminary data.</text>
</comment>